<feature type="region of interest" description="Disordered" evidence="1">
    <location>
        <begin position="251"/>
        <end position="273"/>
    </location>
</feature>
<feature type="compositionally biased region" description="Polar residues" evidence="1">
    <location>
        <begin position="255"/>
        <end position="273"/>
    </location>
</feature>
<feature type="domain" description="Nitrogen regulatory protein areA GATA-like" evidence="2">
    <location>
        <begin position="193"/>
        <end position="220"/>
    </location>
</feature>
<evidence type="ECO:0000313" key="5">
    <source>
        <dbReference type="Proteomes" id="UP000280598"/>
    </source>
</evidence>
<dbReference type="GO" id="GO:0005773">
    <property type="term" value="C:vacuole"/>
    <property type="evidence" value="ECO:0007669"/>
    <property type="project" value="GOC"/>
</dbReference>
<protein>
    <recommendedName>
        <fullName evidence="2">Nitrogen regulatory protein areA GATA-like domain-containing protein</fullName>
    </recommendedName>
</protein>
<sequence>MAEVLRASPTPDSQPLYQSSGLRRSQPSSSSLVCLDSAALSPSPRSTTPSTPHAEHTEHLETSPSAATLAPSKASSSDLTSFANLGLERTNSSTGWSMDSNDTSSQDDEPPDFPDYMGLQFAQMPSTPHIDFEGYGQSSSDEPVSESVTTDTTRSDSPLPTPTVLDDTAMKLEPKQHVDYLSHDWREEDIWSSWRHIVSQRRVYGQRSRLENASWRTWAKSKYQLRTVSPETLNWLKESDVTWLYGPLKPAESHPVTSESNRSAPDSRLSKNSSFCCTKKPILKKRSMSEVMLQKSLSTSSLVQQAAAAVQAQRGRPMLRGQQRIPTAELFGTSSSLNQSETPSRDPTTDYFTSKSTSQTTTPSAACECKQERHIRFDDKVEQCIAVECKDGDAESDDEEEAANHHEFGNTSDSESDSDEGFLTMKKKRRPGLVRRKSSKDGSKRSQSQPGRKMVETLPSTTLKFKDDNSADIPRSQSHHTFGFRNWNLSGVPSTDAEKGIEEPAVAVAADRGRSTAAKHISPSPSQETLRPARPSRNYLIPDDDEDETASEFDAGGSQWTFGASNSKSSLGSASSSEDDVSDTPSRWRRRDSVAVHKTRARNGTPAPPKRTNSEEEVEGRQQAELGGGTADSATKDFTFGGELRRTGSGMMMPYDEEDEDELMAVGLFGRVSETINTARDIAHVIWNVGWRNNEG</sequence>
<dbReference type="EMBL" id="QWIS01000031">
    <property type="protein sequence ID" value="RMZ13876.1"/>
    <property type="molecule type" value="Genomic_DNA"/>
</dbReference>
<feature type="compositionally biased region" description="Low complexity" evidence="1">
    <location>
        <begin position="19"/>
        <end position="52"/>
    </location>
</feature>
<feature type="compositionally biased region" description="Low complexity" evidence="1">
    <location>
        <begin position="353"/>
        <end position="364"/>
    </location>
</feature>
<name>A0A3M7HL13_HORWE</name>
<dbReference type="PANTHER" id="PTHR28051">
    <property type="entry name" value="PROTEIN MTL1-RELATED"/>
    <property type="match status" value="1"/>
</dbReference>
<proteinExistence type="predicted"/>
<feature type="compositionally biased region" description="Basic residues" evidence="1">
    <location>
        <begin position="425"/>
        <end position="438"/>
    </location>
</feature>
<reference evidence="5 6" key="1">
    <citation type="journal article" date="2018" name="BMC Genomics">
        <title>Genomic evidence for intraspecific hybridization in a clonal and extremely halotolerant yeast.</title>
        <authorList>
            <person name="Gostincar C."/>
            <person name="Stajich J.E."/>
            <person name="Zupancic J."/>
            <person name="Zalar P."/>
            <person name="Gunde-Cimerman N."/>
        </authorList>
    </citation>
    <scope>NUCLEOTIDE SEQUENCE [LARGE SCALE GENOMIC DNA]</scope>
    <source>
        <strain evidence="4 6">EXF-120</strain>
        <strain evidence="3 5">EXF-562</strain>
    </source>
</reference>
<dbReference type="AlphaFoldDB" id="A0A3M7HL13"/>
<feature type="region of interest" description="Disordered" evidence="1">
    <location>
        <begin position="328"/>
        <end position="367"/>
    </location>
</feature>
<dbReference type="GO" id="GO:0007039">
    <property type="term" value="P:protein catabolic process in the vacuole"/>
    <property type="evidence" value="ECO:0007669"/>
    <property type="project" value="TreeGrafter"/>
</dbReference>
<dbReference type="EMBL" id="QWIT01000026">
    <property type="protein sequence ID" value="RMZ34265.1"/>
    <property type="molecule type" value="Genomic_DNA"/>
</dbReference>
<evidence type="ECO:0000313" key="3">
    <source>
        <dbReference type="EMBL" id="RMZ13876.1"/>
    </source>
</evidence>
<feature type="region of interest" description="Disordered" evidence="1">
    <location>
        <begin position="1"/>
        <end position="165"/>
    </location>
</feature>
<evidence type="ECO:0000313" key="6">
    <source>
        <dbReference type="Proteomes" id="UP000281677"/>
    </source>
</evidence>
<feature type="compositionally biased region" description="Polar residues" evidence="1">
    <location>
        <begin position="73"/>
        <end position="104"/>
    </location>
</feature>
<feature type="region of interest" description="Disordered" evidence="1">
    <location>
        <begin position="392"/>
        <end position="650"/>
    </location>
</feature>
<evidence type="ECO:0000313" key="4">
    <source>
        <dbReference type="EMBL" id="RMZ34265.1"/>
    </source>
</evidence>
<dbReference type="OrthoDB" id="5563539at2759"/>
<dbReference type="InterPro" id="IPR013860">
    <property type="entry name" value="AreA_GATA"/>
</dbReference>
<dbReference type="PANTHER" id="PTHR28051:SF1">
    <property type="entry name" value="PROTEIN MTL1-RELATED"/>
    <property type="match status" value="1"/>
</dbReference>
<gene>
    <name evidence="4" type="ORF">D0859_01578</name>
    <name evidence="3" type="ORF">D0860_02333</name>
</gene>
<dbReference type="Proteomes" id="UP000281677">
    <property type="component" value="Unassembled WGS sequence"/>
</dbReference>
<evidence type="ECO:0000256" key="1">
    <source>
        <dbReference type="SAM" id="MobiDB-lite"/>
    </source>
</evidence>
<feature type="compositionally biased region" description="Polar residues" evidence="1">
    <location>
        <begin position="332"/>
        <end position="342"/>
    </location>
</feature>
<dbReference type="GO" id="GO:0042149">
    <property type="term" value="P:cellular response to glucose starvation"/>
    <property type="evidence" value="ECO:0007669"/>
    <property type="project" value="TreeGrafter"/>
</dbReference>
<feature type="compositionally biased region" description="Low complexity" evidence="1">
    <location>
        <begin position="565"/>
        <end position="576"/>
    </location>
</feature>
<feature type="compositionally biased region" description="Polar residues" evidence="1">
    <location>
        <begin position="136"/>
        <end position="158"/>
    </location>
</feature>
<comment type="caution">
    <text evidence="3">The sequence shown here is derived from an EMBL/GenBank/DDBJ whole genome shotgun (WGS) entry which is preliminary data.</text>
</comment>
<evidence type="ECO:0000259" key="2">
    <source>
        <dbReference type="Pfam" id="PF08550"/>
    </source>
</evidence>
<dbReference type="VEuPathDB" id="FungiDB:BTJ68_05468"/>
<dbReference type="Proteomes" id="UP000280598">
    <property type="component" value="Unassembled WGS sequence"/>
</dbReference>
<feature type="compositionally biased region" description="Acidic residues" evidence="1">
    <location>
        <begin position="542"/>
        <end position="551"/>
    </location>
</feature>
<organism evidence="3 5">
    <name type="scientific">Hortaea werneckii</name>
    <name type="common">Black yeast</name>
    <name type="synonym">Cladosporium werneckii</name>
    <dbReference type="NCBI Taxonomy" id="91943"/>
    <lineage>
        <taxon>Eukaryota</taxon>
        <taxon>Fungi</taxon>
        <taxon>Dikarya</taxon>
        <taxon>Ascomycota</taxon>
        <taxon>Pezizomycotina</taxon>
        <taxon>Dothideomycetes</taxon>
        <taxon>Dothideomycetidae</taxon>
        <taxon>Mycosphaerellales</taxon>
        <taxon>Teratosphaeriaceae</taxon>
        <taxon>Hortaea</taxon>
    </lineage>
</organism>
<dbReference type="InterPro" id="IPR052292">
    <property type="entry name" value="Glucose_repression_reg"/>
</dbReference>
<dbReference type="Pfam" id="PF08550">
    <property type="entry name" value="GATA_AreA"/>
    <property type="match status" value="1"/>
</dbReference>
<accession>A0A3M7HL13</accession>